<keyword evidence="2" id="KW-1185">Reference proteome</keyword>
<proteinExistence type="predicted"/>
<comment type="caution">
    <text evidence="1">The sequence shown here is derived from an EMBL/GenBank/DDBJ whole genome shotgun (WGS) entry which is preliminary data.</text>
</comment>
<evidence type="ECO:0000313" key="2">
    <source>
        <dbReference type="Proteomes" id="UP001500353"/>
    </source>
</evidence>
<name>A0ABP9LV29_9FLAO</name>
<dbReference type="Proteomes" id="UP001500353">
    <property type="component" value="Unassembled WGS sequence"/>
</dbReference>
<reference evidence="2" key="1">
    <citation type="journal article" date="2019" name="Int. J. Syst. Evol. Microbiol.">
        <title>The Global Catalogue of Microorganisms (GCM) 10K type strain sequencing project: providing services to taxonomists for standard genome sequencing and annotation.</title>
        <authorList>
            <consortium name="The Broad Institute Genomics Platform"/>
            <consortium name="The Broad Institute Genome Sequencing Center for Infectious Disease"/>
            <person name="Wu L."/>
            <person name="Ma J."/>
        </authorList>
    </citation>
    <scope>NUCLEOTIDE SEQUENCE [LARGE SCALE GENOMIC DNA]</scope>
    <source>
        <strain evidence="2">JCM 18019</strain>
    </source>
</reference>
<accession>A0ABP9LV29</accession>
<evidence type="ECO:0000313" key="1">
    <source>
        <dbReference type="EMBL" id="GAA5084308.1"/>
    </source>
</evidence>
<organism evidence="1 2">
    <name type="scientific">Chryseobacterium ginsengisoli</name>
    <dbReference type="NCBI Taxonomy" id="363853"/>
    <lineage>
        <taxon>Bacteria</taxon>
        <taxon>Pseudomonadati</taxon>
        <taxon>Bacteroidota</taxon>
        <taxon>Flavobacteriia</taxon>
        <taxon>Flavobacteriales</taxon>
        <taxon>Weeksellaceae</taxon>
        <taxon>Chryseobacterium group</taxon>
        <taxon>Chryseobacterium</taxon>
    </lineage>
</organism>
<dbReference type="EMBL" id="BAABHX010000001">
    <property type="protein sequence ID" value="GAA5084308.1"/>
    <property type="molecule type" value="Genomic_DNA"/>
</dbReference>
<sequence length="303" mass="35079">MKFELSTFKTVASCSILMLTNLSLSGQTKFSFDDQTLKKFYYQKLFPVEYKQITDGSVTRNAYMISDDNQIPISSDELKGSFIVISDKMGINDKDVPGHFLKNELCEEVIKYYELDKTNVLLVENENTKKLYMMYADFLKSMNEAKEKLQKDNAELKMIDGFMQSMGYKTSQIDGAIYVKTKYYRILCNLSTVDVLQKDKEYLKKIDGCFEQREAIRKQIIATIPKFDHYVRLYRLQRNRMSKTDISSWTALTKSANLLNKKEVDLTDKLWGLLELQNATENYHKSSSEFIDYLSASTGVLGI</sequence>
<dbReference type="RefSeq" id="WP_345199975.1">
    <property type="nucleotide sequence ID" value="NZ_BAABHX010000001.1"/>
</dbReference>
<protein>
    <submittedName>
        <fullName evidence="1">Uncharacterized protein</fullName>
    </submittedName>
</protein>
<gene>
    <name evidence="1" type="ORF">GCM10023210_04000</name>
</gene>